<dbReference type="RefSeq" id="WP_320410578.1">
    <property type="nucleotide sequence ID" value="NZ_LR216287.1"/>
</dbReference>
<name>A0A484I891_9ARCH</name>
<reference evidence="1 2" key="1">
    <citation type="submission" date="2019-02" db="EMBL/GenBank/DDBJ databases">
        <authorList>
            <person name="Lehtovirta-Morley E L."/>
        </authorList>
    </citation>
    <scope>NUCLEOTIDE SEQUENCE [LARGE SCALE GENOMIC DNA]</scope>
    <source>
        <strain evidence="1">NFRAN1</strain>
    </source>
</reference>
<gene>
    <name evidence="1" type="ORF">NFRAN_0641</name>
</gene>
<dbReference type="AlphaFoldDB" id="A0A484I891"/>
<keyword evidence="2" id="KW-1185">Reference proteome</keyword>
<protein>
    <submittedName>
        <fullName evidence="1">Creatinine amidohydrolase</fullName>
        <ecNumber evidence="1">3.5.2.10</ecNumber>
    </submittedName>
</protein>
<dbReference type="SUPFAM" id="SSF102215">
    <property type="entry name" value="Creatininase"/>
    <property type="match status" value="1"/>
</dbReference>
<dbReference type="GO" id="GO:0047789">
    <property type="term" value="F:creatininase activity"/>
    <property type="evidence" value="ECO:0007669"/>
    <property type="project" value="UniProtKB-EC"/>
</dbReference>
<dbReference type="InterPro" id="IPR003785">
    <property type="entry name" value="Creatininase/forma_Hydrolase"/>
</dbReference>
<dbReference type="GeneID" id="39420144"/>
<dbReference type="KEGG" id="nfn:NFRAN_0641"/>
<dbReference type="EC" id="3.5.2.10" evidence="1"/>
<sequence>MVLGSYENLGDHLPFSSDFLFPIYLVQSILDNIVNSQSNLVTGTASAGVDVDRKQFNLIVVPVVPYGVSIRHTDYPMTMSLRSSTMICLIEDFLNIWHQMESDEL</sequence>
<dbReference type="Gene3D" id="3.40.50.10310">
    <property type="entry name" value="Creatininase"/>
    <property type="match status" value="1"/>
</dbReference>
<proteinExistence type="predicted"/>
<dbReference type="InterPro" id="IPR024087">
    <property type="entry name" value="Creatininase-like_sf"/>
</dbReference>
<organism evidence="1 2">
    <name type="scientific">Candidatus Nitrosocosmicus franklandianus</name>
    <dbReference type="NCBI Taxonomy" id="1798806"/>
    <lineage>
        <taxon>Archaea</taxon>
        <taxon>Nitrososphaerota</taxon>
        <taxon>Nitrososphaeria</taxon>
        <taxon>Nitrososphaerales</taxon>
        <taxon>Nitrososphaeraceae</taxon>
        <taxon>Candidatus Nitrosocosmicus</taxon>
    </lineage>
</organism>
<evidence type="ECO:0000313" key="1">
    <source>
        <dbReference type="EMBL" id="VFJ12963.1"/>
    </source>
</evidence>
<dbReference type="EMBL" id="LR216287">
    <property type="protein sequence ID" value="VFJ12963.1"/>
    <property type="molecule type" value="Genomic_DNA"/>
</dbReference>
<accession>A0A484I891</accession>
<dbReference type="Proteomes" id="UP000294299">
    <property type="component" value="Chromosome NFRAN"/>
</dbReference>
<dbReference type="Pfam" id="PF02633">
    <property type="entry name" value="Creatininase"/>
    <property type="match status" value="1"/>
</dbReference>
<keyword evidence="1" id="KW-0378">Hydrolase</keyword>
<evidence type="ECO:0000313" key="2">
    <source>
        <dbReference type="Proteomes" id="UP000294299"/>
    </source>
</evidence>